<evidence type="ECO:0000256" key="1">
    <source>
        <dbReference type="SAM" id="MobiDB-lite"/>
    </source>
</evidence>
<feature type="region of interest" description="Disordered" evidence="1">
    <location>
        <begin position="166"/>
        <end position="196"/>
    </location>
</feature>
<evidence type="ECO:0000313" key="3">
    <source>
        <dbReference type="Proteomes" id="UP000245119"/>
    </source>
</evidence>
<dbReference type="EMBL" id="PZQS01000013">
    <property type="protein sequence ID" value="PVD19488.1"/>
    <property type="molecule type" value="Genomic_DNA"/>
</dbReference>
<organism evidence="2 3">
    <name type="scientific">Pomacea canaliculata</name>
    <name type="common">Golden apple snail</name>
    <dbReference type="NCBI Taxonomy" id="400727"/>
    <lineage>
        <taxon>Eukaryota</taxon>
        <taxon>Metazoa</taxon>
        <taxon>Spiralia</taxon>
        <taxon>Lophotrochozoa</taxon>
        <taxon>Mollusca</taxon>
        <taxon>Gastropoda</taxon>
        <taxon>Caenogastropoda</taxon>
        <taxon>Architaenioglossa</taxon>
        <taxon>Ampullarioidea</taxon>
        <taxon>Ampullariidae</taxon>
        <taxon>Pomacea</taxon>
    </lineage>
</organism>
<gene>
    <name evidence="2" type="ORF">C0Q70_19977</name>
</gene>
<reference evidence="2 3" key="1">
    <citation type="submission" date="2018-04" db="EMBL/GenBank/DDBJ databases">
        <title>The genome of golden apple snail Pomacea canaliculata provides insight into stress tolerance and invasive adaptation.</title>
        <authorList>
            <person name="Liu C."/>
            <person name="Liu B."/>
            <person name="Ren Y."/>
            <person name="Zhang Y."/>
            <person name="Wang H."/>
            <person name="Li S."/>
            <person name="Jiang F."/>
            <person name="Yin L."/>
            <person name="Zhang G."/>
            <person name="Qian W."/>
            <person name="Fan W."/>
        </authorList>
    </citation>
    <scope>NUCLEOTIDE SEQUENCE [LARGE SCALE GENOMIC DNA]</scope>
    <source>
        <strain evidence="2">SZHN2017</strain>
        <tissue evidence="2">Muscle</tissue>
    </source>
</reference>
<dbReference type="AlphaFoldDB" id="A0A2T7NE85"/>
<accession>A0A2T7NE85</accession>
<comment type="caution">
    <text evidence="2">The sequence shown here is derived from an EMBL/GenBank/DDBJ whole genome shotgun (WGS) entry which is preliminary data.</text>
</comment>
<dbReference type="Proteomes" id="UP000245119">
    <property type="component" value="Linkage Group LG13"/>
</dbReference>
<evidence type="ECO:0000313" key="2">
    <source>
        <dbReference type="EMBL" id="PVD19488.1"/>
    </source>
</evidence>
<protein>
    <submittedName>
        <fullName evidence="2">Uncharacterized protein</fullName>
    </submittedName>
</protein>
<sequence>MGEDTLWPEANWGDTRGFALAALKYYRSHRFCRYLQRGEKGKEEKKVRVAKKGERSSRNGFRNVKKKKKFLAQAAHPLAPALPLLALIGMRGSDCVYFPRAAGTLQDVFADGSYLNDRESESVSEKGVKKRHPFPSIPMKDATFALYRTASHQIMDQRCRSARPRVAMPNAPDENCSTSSKPRTKTRSVLLMTTHA</sequence>
<proteinExistence type="predicted"/>
<keyword evidence="3" id="KW-1185">Reference proteome</keyword>
<name>A0A2T7NE85_POMCA</name>